<dbReference type="SUPFAM" id="SSF57716">
    <property type="entry name" value="Glucocorticoid receptor-like (DNA-binding domain)"/>
    <property type="match status" value="1"/>
</dbReference>
<evidence type="ECO:0000256" key="2">
    <source>
        <dbReference type="ARBA" id="ARBA00001947"/>
    </source>
</evidence>
<dbReference type="GO" id="GO:0003684">
    <property type="term" value="F:damaged DNA binding"/>
    <property type="evidence" value="ECO:0007669"/>
    <property type="project" value="InterPro"/>
</dbReference>
<dbReference type="GO" id="GO:0016829">
    <property type="term" value="F:lyase activity"/>
    <property type="evidence" value="ECO:0007669"/>
    <property type="project" value="UniProtKB-KW"/>
</dbReference>
<accession>A0A2Z6IIE5</accession>
<keyword evidence="11" id="KW-0511">Multifunctional enzyme</keyword>
<evidence type="ECO:0000313" key="15">
    <source>
        <dbReference type="Proteomes" id="UP000280188"/>
    </source>
</evidence>
<keyword evidence="9" id="KW-0234">DNA repair</keyword>
<dbReference type="RefSeq" id="WP_113526886.1">
    <property type="nucleotide sequence ID" value="NZ_AP018795.1"/>
</dbReference>
<reference evidence="14 15" key="1">
    <citation type="journal article" date="2018" name="Microbiol. Resour. Announc.">
        <title>Complete Genome Sequence of Acidithiobacillus ferridurans JCM 18981.</title>
        <authorList>
            <person name="Miyauchi T."/>
            <person name="Kouzuma A."/>
            <person name="Abe T."/>
            <person name="Watanabe K."/>
        </authorList>
    </citation>
    <scope>NUCLEOTIDE SEQUENCE [LARGE SCALE GENOMIC DNA]</scope>
    <source>
        <strain evidence="15">ATCC 33020 / DSM 29468 / JCM 18981 / 11Fe</strain>
    </source>
</reference>
<keyword evidence="10" id="KW-0456">Lyase</keyword>
<dbReference type="PROSITE" id="PS51068">
    <property type="entry name" value="FPG_CAT"/>
    <property type="match status" value="1"/>
</dbReference>
<comment type="similarity">
    <text evidence="3">Belongs to the FPG family.</text>
</comment>
<evidence type="ECO:0000256" key="4">
    <source>
        <dbReference type="ARBA" id="ARBA00022723"/>
    </source>
</evidence>
<keyword evidence="6" id="KW-0378">Hydrolase</keyword>
<evidence type="ECO:0000256" key="1">
    <source>
        <dbReference type="ARBA" id="ARBA00001668"/>
    </source>
</evidence>
<dbReference type="Proteomes" id="UP000280188">
    <property type="component" value="Chromosome"/>
</dbReference>
<keyword evidence="15" id="KW-1185">Reference proteome</keyword>
<sequence>MAELPEIELLRQKLRRNILHKRVGVMQMQNAKGEALPDGAGIEDAALKGRAITDLHRYGQYLFLELDRKDILALQLGGELSGELERGPVHAEGGEEPRAAALEIQINGQQRLRFQGTQLSNRLRMLDENSDVDFLTKLGPDPLMVHGEGLGILREALSRRRSALRNILLDDAFAPGIGGTWADEILFQARLRPDRTATSLSEEERERFLEQIPKVLDRAVRCQAKTNLLPKTFLTRHREDGHCPSCGGALETLSVGGKNALLCPACQS</sequence>
<dbReference type="InterPro" id="IPR035937">
    <property type="entry name" value="FPG_N"/>
</dbReference>
<comment type="catalytic activity">
    <reaction evidence="1">
        <text>Hydrolysis of DNA containing ring-opened 7-methylguanine residues, releasing 2,6-diamino-4-hydroxy-5-(N-methyl)formamidopyrimidine.</text>
        <dbReference type="EC" id="3.2.2.23"/>
    </reaction>
</comment>
<evidence type="ECO:0000256" key="8">
    <source>
        <dbReference type="ARBA" id="ARBA00023125"/>
    </source>
</evidence>
<keyword evidence="5" id="KW-0227">DNA damage</keyword>
<dbReference type="Gene3D" id="1.10.8.50">
    <property type="match status" value="1"/>
</dbReference>
<evidence type="ECO:0000313" key="14">
    <source>
        <dbReference type="EMBL" id="BBF65480.1"/>
    </source>
</evidence>
<evidence type="ECO:0000256" key="10">
    <source>
        <dbReference type="ARBA" id="ARBA00023239"/>
    </source>
</evidence>
<keyword evidence="4" id="KW-0479">Metal-binding</keyword>
<keyword evidence="12" id="KW-0326">Glycosidase</keyword>
<protein>
    <submittedName>
        <fullName evidence="14">Formamidopyrimidine-DNA glycosylase</fullName>
    </submittedName>
</protein>
<dbReference type="SUPFAM" id="SSF81624">
    <property type="entry name" value="N-terminal domain of MutM-like DNA repair proteins"/>
    <property type="match status" value="1"/>
</dbReference>
<dbReference type="GO" id="GO:0006284">
    <property type="term" value="P:base-excision repair"/>
    <property type="evidence" value="ECO:0007669"/>
    <property type="project" value="InterPro"/>
</dbReference>
<evidence type="ECO:0000256" key="6">
    <source>
        <dbReference type="ARBA" id="ARBA00022801"/>
    </source>
</evidence>
<keyword evidence="8" id="KW-0238">DNA-binding</keyword>
<dbReference type="CDD" id="cd08773">
    <property type="entry name" value="FpgNei_N"/>
    <property type="match status" value="1"/>
</dbReference>
<keyword evidence="7" id="KW-0862">Zinc</keyword>
<dbReference type="InterPro" id="IPR010663">
    <property type="entry name" value="Znf_FPG/IleRS"/>
</dbReference>
<comment type="cofactor">
    <cofactor evidence="2">
        <name>Zn(2+)</name>
        <dbReference type="ChEBI" id="CHEBI:29105"/>
    </cofactor>
</comment>
<dbReference type="GO" id="GO:0008270">
    <property type="term" value="F:zinc ion binding"/>
    <property type="evidence" value="ECO:0007669"/>
    <property type="project" value="InterPro"/>
</dbReference>
<dbReference type="Pfam" id="PF06831">
    <property type="entry name" value="H2TH"/>
    <property type="match status" value="1"/>
</dbReference>
<dbReference type="GO" id="GO:0003906">
    <property type="term" value="F:DNA-(apurinic or apyrimidinic site) endonuclease activity"/>
    <property type="evidence" value="ECO:0007669"/>
    <property type="project" value="InterPro"/>
</dbReference>
<evidence type="ECO:0000259" key="13">
    <source>
        <dbReference type="PROSITE" id="PS51068"/>
    </source>
</evidence>
<dbReference type="SMART" id="SM00898">
    <property type="entry name" value="Fapy_DNA_glyco"/>
    <property type="match status" value="1"/>
</dbReference>
<evidence type="ECO:0000256" key="5">
    <source>
        <dbReference type="ARBA" id="ARBA00022763"/>
    </source>
</evidence>
<evidence type="ECO:0000256" key="12">
    <source>
        <dbReference type="ARBA" id="ARBA00023295"/>
    </source>
</evidence>
<dbReference type="SUPFAM" id="SSF46946">
    <property type="entry name" value="S13-like H2TH domain"/>
    <property type="match status" value="1"/>
</dbReference>
<evidence type="ECO:0000256" key="11">
    <source>
        <dbReference type="ARBA" id="ARBA00023268"/>
    </source>
</evidence>
<dbReference type="InterPro" id="IPR010979">
    <property type="entry name" value="Ribosomal_uS13-like_H2TH"/>
</dbReference>
<dbReference type="PROSITE" id="PS50890">
    <property type="entry name" value="PUA"/>
    <property type="match status" value="1"/>
</dbReference>
<evidence type="ECO:0000256" key="9">
    <source>
        <dbReference type="ARBA" id="ARBA00023204"/>
    </source>
</evidence>
<name>A0A2Z6IIE5_ACIFI</name>
<dbReference type="Pfam" id="PF01149">
    <property type="entry name" value="Fapy_DNA_glyco"/>
    <property type="match status" value="1"/>
</dbReference>
<dbReference type="InterPro" id="IPR012319">
    <property type="entry name" value="FPG_cat"/>
</dbReference>
<dbReference type="InterPro" id="IPR015886">
    <property type="entry name" value="H2TH_FPG"/>
</dbReference>
<organism evidence="14 15">
    <name type="scientific">Acidithiobacillus ferridurans</name>
    <dbReference type="NCBI Taxonomy" id="1232575"/>
    <lineage>
        <taxon>Bacteria</taxon>
        <taxon>Pseudomonadati</taxon>
        <taxon>Pseudomonadota</taxon>
        <taxon>Acidithiobacillia</taxon>
        <taxon>Acidithiobacillales</taxon>
        <taxon>Acidithiobacillaceae</taxon>
        <taxon>Acidithiobacillus</taxon>
    </lineage>
</organism>
<dbReference type="PANTHER" id="PTHR22993">
    <property type="entry name" value="FORMAMIDOPYRIMIDINE-DNA GLYCOSYLASE"/>
    <property type="match status" value="1"/>
</dbReference>
<proteinExistence type="inferred from homology"/>
<dbReference type="SMART" id="SM01232">
    <property type="entry name" value="H2TH"/>
    <property type="match status" value="1"/>
</dbReference>
<dbReference type="Gene3D" id="3.20.190.10">
    <property type="entry name" value="MutM-like, N-terminal"/>
    <property type="match status" value="1"/>
</dbReference>
<dbReference type="Pfam" id="PF06827">
    <property type="entry name" value="zf-FPG_IleRS"/>
    <property type="match status" value="1"/>
</dbReference>
<evidence type="ECO:0000256" key="7">
    <source>
        <dbReference type="ARBA" id="ARBA00022833"/>
    </source>
</evidence>
<dbReference type="GO" id="GO:0008534">
    <property type="term" value="F:oxidized purine nucleobase lesion DNA N-glycosylase activity"/>
    <property type="evidence" value="ECO:0007669"/>
    <property type="project" value="UniProtKB-EC"/>
</dbReference>
<evidence type="ECO:0000256" key="3">
    <source>
        <dbReference type="ARBA" id="ARBA00009409"/>
    </source>
</evidence>
<feature type="domain" description="Formamidopyrimidine-DNA glycosylase catalytic" evidence="13">
    <location>
        <begin position="2"/>
        <end position="132"/>
    </location>
</feature>
<dbReference type="AlphaFoldDB" id="A0A2Z6IIE5"/>
<dbReference type="KEGG" id="afj:AFERRID_16980"/>
<dbReference type="PANTHER" id="PTHR22993:SF9">
    <property type="entry name" value="FORMAMIDOPYRIMIDINE-DNA GLYCOSYLASE"/>
    <property type="match status" value="1"/>
</dbReference>
<dbReference type="EMBL" id="AP018795">
    <property type="protein sequence ID" value="BBF65480.1"/>
    <property type="molecule type" value="Genomic_DNA"/>
</dbReference>
<gene>
    <name evidence="14" type="ORF">AFERRID_16980</name>
</gene>